<comment type="caution">
    <text evidence="1">The sequence shown here is derived from an EMBL/GenBank/DDBJ whole genome shotgun (WGS) entry which is preliminary data.</text>
</comment>
<accession>A0ACC0JQU9</accession>
<keyword evidence="2" id="KW-1185">Reference proteome</keyword>
<organism evidence="1 2">
    <name type="scientific">Choristoneura fumiferana</name>
    <name type="common">Spruce budworm moth</name>
    <name type="synonym">Archips fumiferana</name>
    <dbReference type="NCBI Taxonomy" id="7141"/>
    <lineage>
        <taxon>Eukaryota</taxon>
        <taxon>Metazoa</taxon>
        <taxon>Ecdysozoa</taxon>
        <taxon>Arthropoda</taxon>
        <taxon>Hexapoda</taxon>
        <taxon>Insecta</taxon>
        <taxon>Pterygota</taxon>
        <taxon>Neoptera</taxon>
        <taxon>Endopterygota</taxon>
        <taxon>Lepidoptera</taxon>
        <taxon>Glossata</taxon>
        <taxon>Ditrysia</taxon>
        <taxon>Tortricoidea</taxon>
        <taxon>Tortricidae</taxon>
        <taxon>Tortricinae</taxon>
        <taxon>Choristoneura</taxon>
    </lineage>
</organism>
<proteinExistence type="predicted"/>
<dbReference type="Proteomes" id="UP001064048">
    <property type="component" value="Chromosome 8"/>
</dbReference>
<evidence type="ECO:0000313" key="2">
    <source>
        <dbReference type="Proteomes" id="UP001064048"/>
    </source>
</evidence>
<protein>
    <submittedName>
        <fullName evidence="1">Uncharacterized protein</fullName>
    </submittedName>
</protein>
<evidence type="ECO:0000313" key="1">
    <source>
        <dbReference type="EMBL" id="KAI8426493.1"/>
    </source>
</evidence>
<dbReference type="EMBL" id="CM046108">
    <property type="protein sequence ID" value="KAI8426493.1"/>
    <property type="molecule type" value="Genomic_DNA"/>
</dbReference>
<name>A0ACC0JQU9_CHOFU</name>
<reference evidence="1 2" key="1">
    <citation type="journal article" date="2022" name="Genome Biol. Evol.">
        <title>The Spruce Budworm Genome: Reconstructing the Evolutionary History of Antifreeze Proteins.</title>
        <authorList>
            <person name="Beliveau C."/>
            <person name="Gagne P."/>
            <person name="Picq S."/>
            <person name="Vernygora O."/>
            <person name="Keeling C.I."/>
            <person name="Pinkney K."/>
            <person name="Doucet D."/>
            <person name="Wen F."/>
            <person name="Johnston J.S."/>
            <person name="Maaroufi H."/>
            <person name="Boyle B."/>
            <person name="Laroche J."/>
            <person name="Dewar K."/>
            <person name="Juretic N."/>
            <person name="Blackburn G."/>
            <person name="Nisole A."/>
            <person name="Brunet B."/>
            <person name="Brandao M."/>
            <person name="Lumley L."/>
            <person name="Duan J."/>
            <person name="Quan G."/>
            <person name="Lucarotti C.J."/>
            <person name="Roe A.D."/>
            <person name="Sperling F.A.H."/>
            <person name="Levesque R.C."/>
            <person name="Cusson M."/>
        </authorList>
    </citation>
    <scope>NUCLEOTIDE SEQUENCE [LARGE SCALE GENOMIC DNA]</scope>
    <source>
        <strain evidence="1">Glfc:IPQL:Cfum</strain>
    </source>
</reference>
<gene>
    <name evidence="1" type="ORF">MSG28_005309</name>
</gene>
<sequence length="200" mass="22665">MPTVVRVNHFKFGWLEVSCSPRLVPGRGPNHAATSDGRGCVQPMPERDLATYGNKGVKPCISLPTCSVHKHKPRGPPCPQPDKCFQKCKKRKVKCASAVETVNPYVGPCDCLKEQSKCSRLAAKRSNKTHRKRIQKAYKTRSMESRWKKQKGDFGLLVTTATVMWSKRRVFLCNFCKKILHVLLLYVYVMFTFVGNTGYN</sequence>